<dbReference type="InterPro" id="IPR006059">
    <property type="entry name" value="SBP"/>
</dbReference>
<accession>A0AAN1BME0</accession>
<sequence>MSNSIIDQAYRRRTVLKTMLASGALPLLSSGVFSSAHAADNRFAGRTLNLLIIQPHVITGKKIAEDFEKLTGVAKVNVTAVPYDQVSVKATLDFQSGAGEFDVIDYFYTYKGQLAEDGVIEDVTDLIEKDKAEIQPDDFIQTIYDQYTLHDGRRYGLPYDGDSHLLFYNKELFDRYGLKPPTTWDEYNENAKVITAAESRNGIYGAPVLGAKIPVIILSTYANRLTGFGGNFLKADGTSALDSAEAVEALKSLLASAPHALPTPLETRFEEGLPAFLSGKAAQIDFWTDLGGYAQDPKGSKIVDKWGVTRIPVGGANKTPRLAFNAGFGFAITSGSKNKDVAWELIKLATSKDYHEQLLTLTGSGIDPDRHSGLNSEKFKAFQPLVQPLLADGALENSLAWPTAVYAPKLENALTDELALALAGTKNAEQAIADAHKAWTTIIEANG</sequence>
<feature type="signal peptide" evidence="4">
    <location>
        <begin position="1"/>
        <end position="38"/>
    </location>
</feature>
<dbReference type="PROSITE" id="PS51318">
    <property type="entry name" value="TAT"/>
    <property type="match status" value="1"/>
</dbReference>
<dbReference type="PANTHER" id="PTHR43649">
    <property type="entry name" value="ARABINOSE-BINDING PROTEIN-RELATED"/>
    <property type="match status" value="1"/>
</dbReference>
<protein>
    <submittedName>
        <fullName evidence="5">ABC transporter substrate-binding protein</fullName>
    </submittedName>
</protein>
<dbReference type="Proteomes" id="UP000194159">
    <property type="component" value="Plasmid pRetNXC12d"/>
</dbReference>
<dbReference type="PANTHER" id="PTHR43649:SF12">
    <property type="entry name" value="DIACETYLCHITOBIOSE BINDING PROTEIN DASA"/>
    <property type="match status" value="1"/>
</dbReference>
<dbReference type="InterPro" id="IPR006311">
    <property type="entry name" value="TAT_signal"/>
</dbReference>
<evidence type="ECO:0000256" key="1">
    <source>
        <dbReference type="ARBA" id="ARBA00004418"/>
    </source>
</evidence>
<dbReference type="RefSeq" id="WP_086083991.1">
    <property type="nucleotide sequence ID" value="NZ_CP020910.1"/>
</dbReference>
<keyword evidence="4" id="KW-0732">Signal</keyword>
<evidence type="ECO:0000256" key="4">
    <source>
        <dbReference type="SAM" id="SignalP"/>
    </source>
</evidence>
<feature type="chain" id="PRO_5042994746" evidence="4">
    <location>
        <begin position="39"/>
        <end position="447"/>
    </location>
</feature>
<dbReference type="Pfam" id="PF01547">
    <property type="entry name" value="SBP_bac_1"/>
    <property type="match status" value="1"/>
</dbReference>
<comment type="subcellular location">
    <subcellularLocation>
        <location evidence="1">Periplasm</location>
    </subcellularLocation>
</comment>
<evidence type="ECO:0000256" key="2">
    <source>
        <dbReference type="ARBA" id="ARBA00008520"/>
    </source>
</evidence>
<dbReference type="SUPFAM" id="SSF53850">
    <property type="entry name" value="Periplasmic binding protein-like II"/>
    <property type="match status" value="1"/>
</dbReference>
<reference evidence="5 6" key="1">
    <citation type="submission" date="2017-04" db="EMBL/GenBank/DDBJ databases">
        <title>Complete genome sequences of Rhizobium genomic linages associated to common bean (phaseolus vulgaris).</title>
        <authorList>
            <person name="Santamaria R.I."/>
            <person name="Bustos P."/>
            <person name="Perez-Carrascal O."/>
            <person name="Martinez-Flores I."/>
            <person name="Juarez S."/>
            <person name="Lozano L."/>
            <person name="Miranda F."/>
            <person name="Vinuesa P."/>
            <person name="Martinez-Romero E."/>
            <person name="Cevallos M.A."/>
            <person name="Romero D."/>
            <person name="Davila G."/>
            <person name="Gonzalez V."/>
        </authorList>
    </citation>
    <scope>NUCLEOTIDE SEQUENCE [LARGE SCALE GENOMIC DNA]</scope>
    <source>
        <strain evidence="5 6">NXC12</strain>
        <plasmid evidence="6">pretnxc12d</plasmid>
    </source>
</reference>
<dbReference type="Gene3D" id="3.40.190.10">
    <property type="entry name" value="Periplasmic binding protein-like II"/>
    <property type="match status" value="2"/>
</dbReference>
<keyword evidence="5" id="KW-0614">Plasmid</keyword>
<dbReference type="AlphaFoldDB" id="A0AAN1BME0"/>
<dbReference type="EMBL" id="CP020910">
    <property type="protein sequence ID" value="ARQ13156.1"/>
    <property type="molecule type" value="Genomic_DNA"/>
</dbReference>
<evidence type="ECO:0000256" key="3">
    <source>
        <dbReference type="ARBA" id="ARBA00022764"/>
    </source>
</evidence>
<proteinExistence type="inferred from homology"/>
<dbReference type="GO" id="GO:0042597">
    <property type="term" value="C:periplasmic space"/>
    <property type="evidence" value="ECO:0007669"/>
    <property type="project" value="UniProtKB-SubCell"/>
</dbReference>
<dbReference type="InterPro" id="IPR050490">
    <property type="entry name" value="Bact_solute-bd_prot1"/>
</dbReference>
<name>A0AAN1BME0_RHIET</name>
<dbReference type="CDD" id="cd13585">
    <property type="entry name" value="PBP2_TMBP_like"/>
    <property type="match status" value="1"/>
</dbReference>
<keyword evidence="3" id="KW-0574">Periplasm</keyword>
<gene>
    <name evidence="5" type="ORF">NXC12_PD00044</name>
</gene>
<comment type="similarity">
    <text evidence="2">Belongs to the bacterial solute-binding protein 1 family.</text>
</comment>
<evidence type="ECO:0000313" key="5">
    <source>
        <dbReference type="EMBL" id="ARQ13156.1"/>
    </source>
</evidence>
<organism evidence="5 6">
    <name type="scientific">Rhizobium etli</name>
    <dbReference type="NCBI Taxonomy" id="29449"/>
    <lineage>
        <taxon>Bacteria</taxon>
        <taxon>Pseudomonadati</taxon>
        <taxon>Pseudomonadota</taxon>
        <taxon>Alphaproteobacteria</taxon>
        <taxon>Hyphomicrobiales</taxon>
        <taxon>Rhizobiaceae</taxon>
        <taxon>Rhizobium/Agrobacterium group</taxon>
        <taxon>Rhizobium</taxon>
    </lineage>
</organism>
<evidence type="ECO:0000313" key="6">
    <source>
        <dbReference type="Proteomes" id="UP000194159"/>
    </source>
</evidence>
<geneLocation type="plasmid" evidence="6">
    <name>pretnxc12d</name>
</geneLocation>